<gene>
    <name evidence="1" type="ORF">SDC9_103941</name>
</gene>
<evidence type="ECO:0000313" key="1">
    <source>
        <dbReference type="EMBL" id="MPM57120.1"/>
    </source>
</evidence>
<evidence type="ECO:0008006" key="2">
    <source>
        <dbReference type="Google" id="ProtNLM"/>
    </source>
</evidence>
<dbReference type="AlphaFoldDB" id="A0A645AVE3"/>
<protein>
    <recommendedName>
        <fullName evidence="2">DUF5667 domain-containing protein</fullName>
    </recommendedName>
</protein>
<comment type="caution">
    <text evidence="1">The sequence shown here is derived from an EMBL/GenBank/DDBJ whole genome shotgun (WGS) entry which is preliminary data.</text>
</comment>
<sequence length="180" mass="21081">MMWQRIIRISFLILGFLVLYVSLARGSLDLMIKDEKENELRKIPISSEISYKFPETRTLPTNPFYSLKKIRDQLWISFTKNQLDKCRVMMLIADKKMSEVMIMNQQNIEKQVVVGTTIEAINQLKLASQGLKKSQLNETEKETILIQINQAKYVYKEIIKTLKISQEEQGFLFSKVEEVL</sequence>
<accession>A0A645AVE3</accession>
<name>A0A645AVE3_9ZZZZ</name>
<reference evidence="1" key="1">
    <citation type="submission" date="2019-08" db="EMBL/GenBank/DDBJ databases">
        <authorList>
            <person name="Kucharzyk K."/>
            <person name="Murdoch R.W."/>
            <person name="Higgins S."/>
            <person name="Loffler F."/>
        </authorList>
    </citation>
    <scope>NUCLEOTIDE SEQUENCE</scope>
</reference>
<proteinExistence type="predicted"/>
<organism evidence="1">
    <name type="scientific">bioreactor metagenome</name>
    <dbReference type="NCBI Taxonomy" id="1076179"/>
    <lineage>
        <taxon>unclassified sequences</taxon>
        <taxon>metagenomes</taxon>
        <taxon>ecological metagenomes</taxon>
    </lineage>
</organism>
<dbReference type="EMBL" id="VSSQ01016102">
    <property type="protein sequence ID" value="MPM57120.1"/>
    <property type="molecule type" value="Genomic_DNA"/>
</dbReference>